<organism evidence="1">
    <name type="scientific">marine metagenome</name>
    <dbReference type="NCBI Taxonomy" id="408172"/>
    <lineage>
        <taxon>unclassified sequences</taxon>
        <taxon>metagenomes</taxon>
        <taxon>ecological metagenomes</taxon>
    </lineage>
</organism>
<gene>
    <name evidence="1" type="ORF">METZ01_LOCUS323954</name>
</gene>
<accession>A0A382PE55</accession>
<evidence type="ECO:0000313" key="1">
    <source>
        <dbReference type="EMBL" id="SVC71100.1"/>
    </source>
</evidence>
<dbReference type="AlphaFoldDB" id="A0A382PE55"/>
<name>A0A382PE55_9ZZZZ</name>
<feature type="non-terminal residue" evidence="1">
    <location>
        <position position="29"/>
    </location>
</feature>
<proteinExistence type="predicted"/>
<reference evidence="1" key="1">
    <citation type="submission" date="2018-05" db="EMBL/GenBank/DDBJ databases">
        <authorList>
            <person name="Lanie J.A."/>
            <person name="Ng W.-L."/>
            <person name="Kazmierczak K.M."/>
            <person name="Andrzejewski T.M."/>
            <person name="Davidsen T.M."/>
            <person name="Wayne K.J."/>
            <person name="Tettelin H."/>
            <person name="Glass J.I."/>
            <person name="Rusch D."/>
            <person name="Podicherti R."/>
            <person name="Tsui H.-C.T."/>
            <person name="Winkler M.E."/>
        </authorList>
    </citation>
    <scope>NUCLEOTIDE SEQUENCE</scope>
</reference>
<protein>
    <submittedName>
        <fullName evidence="1">Uncharacterized protein</fullName>
    </submittedName>
</protein>
<sequence>MMAAQSLQFLPPQLPRHFARGHEGAFGLG</sequence>
<dbReference type="EMBL" id="UINC01106436">
    <property type="protein sequence ID" value="SVC71100.1"/>
    <property type="molecule type" value="Genomic_DNA"/>
</dbReference>